<reference evidence="5 6" key="1">
    <citation type="submission" date="2021-03" db="EMBL/GenBank/DDBJ databases">
        <title>Enterococcal diversity collection.</title>
        <authorList>
            <person name="Gilmore M.S."/>
            <person name="Schwartzman J."/>
            <person name="Van Tyne D."/>
            <person name="Martin M."/>
            <person name="Earl A.M."/>
            <person name="Manson A.L."/>
            <person name="Straub T."/>
            <person name="Salamzade R."/>
            <person name="Saavedra J."/>
            <person name="Lebreton F."/>
            <person name="Prichula J."/>
            <person name="Schaufler K."/>
            <person name="Gaca A."/>
            <person name="Sgardioli B."/>
            <person name="Wagenaar J."/>
            <person name="Strong T."/>
        </authorList>
    </citation>
    <scope>NUCLEOTIDE SEQUENCE [LARGE SCALE GENOMIC DNA]</scope>
    <source>
        <strain evidence="5 6">DIV0869a</strain>
    </source>
</reference>
<keyword evidence="2" id="KW-0804">Transcription</keyword>
<dbReference type="PANTHER" id="PTHR30185">
    <property type="entry name" value="CRYPTIC BETA-GLUCOSIDE BGL OPERON ANTITERMINATOR"/>
    <property type="match status" value="1"/>
</dbReference>
<comment type="caution">
    <text evidence="5">The sequence shown here is derived from an EMBL/GenBank/DDBJ whole genome shotgun (WGS) entry which is preliminary data.</text>
</comment>
<dbReference type="InterPro" id="IPR036388">
    <property type="entry name" value="WH-like_DNA-bd_sf"/>
</dbReference>
<feature type="domain" description="Helix-turn-helix type 11" evidence="4">
    <location>
        <begin position="13"/>
        <end position="53"/>
    </location>
</feature>
<dbReference type="PANTHER" id="PTHR30185:SF13">
    <property type="entry name" value="LICABCH OPERON REGULATOR-RELATED"/>
    <property type="match status" value="1"/>
</dbReference>
<evidence type="ECO:0000313" key="6">
    <source>
        <dbReference type="Proteomes" id="UP000664632"/>
    </source>
</evidence>
<evidence type="ECO:0000256" key="2">
    <source>
        <dbReference type="ARBA" id="ARBA00023163"/>
    </source>
</evidence>
<dbReference type="Gene3D" id="1.10.10.10">
    <property type="entry name" value="Winged helix-like DNA-binding domain superfamily/Winged helix DNA-binding domain"/>
    <property type="match status" value="2"/>
</dbReference>
<dbReference type="RefSeq" id="WP_207111764.1">
    <property type="nucleotide sequence ID" value="NZ_JAFLWD010000009.1"/>
</dbReference>
<accession>A0ABS3GXH0</accession>
<evidence type="ECO:0000259" key="4">
    <source>
        <dbReference type="Pfam" id="PF08279"/>
    </source>
</evidence>
<proteinExistence type="predicted"/>
<evidence type="ECO:0000256" key="1">
    <source>
        <dbReference type="ARBA" id="ARBA00023015"/>
    </source>
</evidence>
<evidence type="ECO:0000259" key="3">
    <source>
        <dbReference type="Pfam" id="PF05043"/>
    </source>
</evidence>
<dbReference type="InterPro" id="IPR050661">
    <property type="entry name" value="BglG_antiterminators"/>
</dbReference>
<evidence type="ECO:0000313" key="5">
    <source>
        <dbReference type="EMBL" id="MBO0439679.1"/>
    </source>
</evidence>
<dbReference type="InterPro" id="IPR007737">
    <property type="entry name" value="Mga_HTH"/>
</dbReference>
<dbReference type="Pfam" id="PF05043">
    <property type="entry name" value="Mga"/>
    <property type="match status" value="1"/>
</dbReference>
<dbReference type="EMBL" id="JAFLWD010000009">
    <property type="protein sequence ID" value="MBO0439679.1"/>
    <property type="molecule type" value="Genomic_DNA"/>
</dbReference>
<organism evidence="5 6">
    <name type="scientific">Candidatus Enterococcus ikei</name>
    <dbReference type="NCBI Taxonomy" id="2815326"/>
    <lineage>
        <taxon>Bacteria</taxon>
        <taxon>Bacillati</taxon>
        <taxon>Bacillota</taxon>
        <taxon>Bacilli</taxon>
        <taxon>Lactobacillales</taxon>
        <taxon>Enterococcaceae</taxon>
        <taxon>Enterococcus</taxon>
    </lineage>
</organism>
<name>A0ABS3GXH0_9ENTE</name>
<keyword evidence="6" id="KW-1185">Reference proteome</keyword>
<dbReference type="InterPro" id="IPR013196">
    <property type="entry name" value="HTH_11"/>
</dbReference>
<dbReference type="Proteomes" id="UP000664632">
    <property type="component" value="Unassembled WGS sequence"/>
</dbReference>
<gene>
    <name evidence="5" type="ORF">JZO69_04870</name>
</gene>
<sequence length="489" mass="58757">MEYKELFDFESSRLLELFKLLKSADNNMSLKKLSSELGINPKTILRYMKKLQKRFEDYQLADRIMICSRPSNQFYLKRTNDLYLELFLVRYLRDLPEVIFLKKIIEEGKLETKQLADNLLISESSLRRRLKRINEYLKKFDISLTRGTYQLDGEEEQIRELILHFYWFVYQGTENDFLLQEKETGQQLTDQLILYFQMQINELQKESIFRMVQIAIWRYRRGRRMRIKMEWTQYIKNSAIFSKFIETVVIYEDSINLEELSYLYLIVQARFLPYFGSSMQAYLIEEHFIKKTTSYTSTLVTTTKLRQEFWEKKISHSKETVVAFLGFHLYYELISNFSFERNQAVTILQDNFPNFMGKLDDCIAVLSKERASYQRIPKDAILYRYFMILSTLISPTYNEKKIFICLMTDFSLEKERELGERIAKFFDKKFNLAVVYARTTKSILYADIIITTVVHQALDQKYTQPVLLIEPNFSDKIFFKIEKILKRIR</sequence>
<dbReference type="Pfam" id="PF08279">
    <property type="entry name" value="HTH_11"/>
    <property type="match status" value="1"/>
</dbReference>
<keyword evidence="1" id="KW-0805">Transcription regulation</keyword>
<feature type="domain" description="Mga helix-turn-helix" evidence="3">
    <location>
        <begin position="87"/>
        <end position="166"/>
    </location>
</feature>
<protein>
    <submittedName>
        <fullName evidence="5">Helix-turn-helix domain-containing protein</fullName>
    </submittedName>
</protein>